<evidence type="ECO:0000256" key="1">
    <source>
        <dbReference type="ARBA" id="ARBA00022679"/>
    </source>
</evidence>
<dbReference type="GO" id="GO:0016597">
    <property type="term" value="F:amino acid binding"/>
    <property type="evidence" value="ECO:0007669"/>
    <property type="project" value="InterPro"/>
</dbReference>
<protein>
    <submittedName>
        <fullName evidence="2">Uncharacterized protein</fullName>
    </submittedName>
</protein>
<reference evidence="3" key="1">
    <citation type="journal article" date="2017" name="Nat. Ecol. Evol.">
        <title>Genome expansion and lineage-specific genetic innovations in the forest pathogenic fungi Armillaria.</title>
        <authorList>
            <person name="Sipos G."/>
            <person name="Prasanna A.N."/>
            <person name="Walter M.C."/>
            <person name="O'Connor E."/>
            <person name="Balint B."/>
            <person name="Krizsan K."/>
            <person name="Kiss B."/>
            <person name="Hess J."/>
            <person name="Varga T."/>
            <person name="Slot J."/>
            <person name="Riley R."/>
            <person name="Boka B."/>
            <person name="Rigling D."/>
            <person name="Barry K."/>
            <person name="Lee J."/>
            <person name="Mihaltcheva S."/>
            <person name="LaButti K."/>
            <person name="Lipzen A."/>
            <person name="Waldron R."/>
            <person name="Moloney N.M."/>
            <person name="Sperisen C."/>
            <person name="Kredics L."/>
            <person name="Vagvoelgyi C."/>
            <person name="Patrignani A."/>
            <person name="Fitzpatrick D."/>
            <person name="Nagy I."/>
            <person name="Doyle S."/>
            <person name="Anderson J.B."/>
            <person name="Grigoriev I.V."/>
            <person name="Gueldener U."/>
            <person name="Muensterkoetter M."/>
            <person name="Nagy L.G."/>
        </authorList>
    </citation>
    <scope>NUCLEOTIDE SEQUENCE [LARGE SCALE GENOMIC DNA]</scope>
    <source>
        <strain evidence="3">Ar21-2</strain>
    </source>
</reference>
<dbReference type="SUPFAM" id="SSF53671">
    <property type="entry name" value="Aspartate/ornithine carbamoyltransferase"/>
    <property type="match status" value="1"/>
</dbReference>
<keyword evidence="3" id="KW-1185">Reference proteome</keyword>
<dbReference type="AlphaFoldDB" id="A0A2H3DTQ9"/>
<dbReference type="GO" id="GO:0006520">
    <property type="term" value="P:amino acid metabolic process"/>
    <property type="evidence" value="ECO:0007669"/>
    <property type="project" value="InterPro"/>
</dbReference>
<evidence type="ECO:0000313" key="2">
    <source>
        <dbReference type="EMBL" id="PBK98601.1"/>
    </source>
</evidence>
<evidence type="ECO:0000313" key="3">
    <source>
        <dbReference type="Proteomes" id="UP000217790"/>
    </source>
</evidence>
<proteinExistence type="predicted"/>
<dbReference type="STRING" id="47427.A0A2H3DTQ9"/>
<sequence length="54" mass="6548">MLYRVDHVVLSNDPLPRVNEIDPEVDFDSRRAVYFRQMRYDLFTRMTLLMSVLL</sequence>
<dbReference type="GO" id="GO:0016743">
    <property type="term" value="F:carboxyl- or carbamoyltransferase activity"/>
    <property type="evidence" value="ECO:0007669"/>
    <property type="project" value="InterPro"/>
</dbReference>
<gene>
    <name evidence="2" type="ORF">ARMGADRAFT_1075431</name>
</gene>
<accession>A0A2H3DTQ9</accession>
<dbReference type="InterPro" id="IPR036901">
    <property type="entry name" value="Asp/Orn_carbamoylTrfase_sf"/>
</dbReference>
<name>A0A2H3DTQ9_ARMGA</name>
<dbReference type="InParanoid" id="A0A2H3DTQ9"/>
<keyword evidence="1" id="KW-0808">Transferase</keyword>
<dbReference type="Proteomes" id="UP000217790">
    <property type="component" value="Unassembled WGS sequence"/>
</dbReference>
<dbReference type="OrthoDB" id="2916371at2759"/>
<organism evidence="2 3">
    <name type="scientific">Armillaria gallica</name>
    <name type="common">Bulbous honey fungus</name>
    <name type="synonym">Armillaria bulbosa</name>
    <dbReference type="NCBI Taxonomy" id="47427"/>
    <lineage>
        <taxon>Eukaryota</taxon>
        <taxon>Fungi</taxon>
        <taxon>Dikarya</taxon>
        <taxon>Basidiomycota</taxon>
        <taxon>Agaricomycotina</taxon>
        <taxon>Agaricomycetes</taxon>
        <taxon>Agaricomycetidae</taxon>
        <taxon>Agaricales</taxon>
        <taxon>Marasmiineae</taxon>
        <taxon>Physalacriaceae</taxon>
        <taxon>Armillaria</taxon>
    </lineage>
</organism>
<dbReference type="EMBL" id="KZ293648">
    <property type="protein sequence ID" value="PBK98601.1"/>
    <property type="molecule type" value="Genomic_DNA"/>
</dbReference>